<protein>
    <submittedName>
        <fullName evidence="1">Uncharacterized protein</fullName>
    </submittedName>
</protein>
<dbReference type="RefSeq" id="WP_367406599.1">
    <property type="nucleotide sequence ID" value="NZ_JARNBH010000008.1"/>
</dbReference>
<evidence type="ECO:0000313" key="2">
    <source>
        <dbReference type="Proteomes" id="UP001307168"/>
    </source>
</evidence>
<proteinExistence type="predicted"/>
<keyword evidence="2" id="KW-1185">Reference proteome</keyword>
<dbReference type="Proteomes" id="UP001307168">
    <property type="component" value="Unassembled WGS sequence"/>
</dbReference>
<comment type="caution">
    <text evidence="1">The sequence shown here is derived from an EMBL/GenBank/DDBJ whole genome shotgun (WGS) entry which is preliminary data.</text>
</comment>
<gene>
    <name evidence="1" type="ORF">P4706_08420</name>
</gene>
<sequence>MKYLKINNFEDALVYLENNKEEISNKFAKKDTLVMDVMRWCGHLLQENENEFYQKKFMKAINTYIMEGGGK</sequence>
<organism evidence="1 2">
    <name type="scientific">Peribacillus castrilensis</name>
    <dbReference type="NCBI Taxonomy" id="2897690"/>
    <lineage>
        <taxon>Bacteria</taxon>
        <taxon>Bacillati</taxon>
        <taxon>Bacillota</taxon>
        <taxon>Bacilli</taxon>
        <taxon>Bacillales</taxon>
        <taxon>Bacillaceae</taxon>
        <taxon>Peribacillus</taxon>
    </lineage>
</organism>
<accession>A0AAW9NEW2</accession>
<name>A0AAW9NEW2_9BACI</name>
<dbReference type="EMBL" id="JARNBH010000008">
    <property type="protein sequence ID" value="MEC0273097.1"/>
    <property type="molecule type" value="Genomic_DNA"/>
</dbReference>
<evidence type="ECO:0000313" key="1">
    <source>
        <dbReference type="EMBL" id="MEC0273097.1"/>
    </source>
</evidence>
<reference evidence="1 2" key="1">
    <citation type="submission" date="2023-03" db="EMBL/GenBank/DDBJ databases">
        <title>Bacillus Genome Sequencing.</title>
        <authorList>
            <person name="Dunlap C."/>
        </authorList>
    </citation>
    <scope>NUCLEOTIDE SEQUENCE [LARGE SCALE GENOMIC DNA]</scope>
    <source>
        <strain evidence="1 2">B-41290</strain>
    </source>
</reference>
<dbReference type="AlphaFoldDB" id="A0AAW9NEW2"/>